<evidence type="ECO:0000256" key="2">
    <source>
        <dbReference type="ARBA" id="ARBA00022649"/>
    </source>
</evidence>
<dbReference type="InterPro" id="IPR029060">
    <property type="entry name" value="PIN-like_dom_sf"/>
</dbReference>
<dbReference type="InterPro" id="IPR050556">
    <property type="entry name" value="Type_II_TA_system_RNase"/>
</dbReference>
<evidence type="ECO:0000256" key="7">
    <source>
        <dbReference type="ARBA" id="ARBA00038093"/>
    </source>
</evidence>
<keyword evidence="4" id="KW-0479">Metal-binding</keyword>
<evidence type="ECO:0000259" key="8">
    <source>
        <dbReference type="Pfam" id="PF01850"/>
    </source>
</evidence>
<keyword evidence="3" id="KW-0540">Nuclease</keyword>
<comment type="cofactor">
    <cofactor evidence="1">
        <name>Mg(2+)</name>
        <dbReference type="ChEBI" id="CHEBI:18420"/>
    </cofactor>
</comment>
<dbReference type="Pfam" id="PF01850">
    <property type="entry name" value="PIN"/>
    <property type="match status" value="1"/>
</dbReference>
<feature type="domain" description="PIN" evidence="8">
    <location>
        <begin position="6"/>
        <end position="122"/>
    </location>
</feature>
<dbReference type="PANTHER" id="PTHR33653:SF1">
    <property type="entry name" value="RIBONUCLEASE VAPC2"/>
    <property type="match status" value="1"/>
</dbReference>
<proteinExistence type="inferred from homology"/>
<gene>
    <name evidence="9" type="ORF">C4F40_16335</name>
</gene>
<comment type="caution">
    <text evidence="9">The sequence shown here is derived from an EMBL/GenBank/DDBJ whole genome shotgun (WGS) entry which is preliminary data.</text>
</comment>
<dbReference type="PANTHER" id="PTHR33653">
    <property type="entry name" value="RIBONUCLEASE VAPC2"/>
    <property type="match status" value="1"/>
</dbReference>
<evidence type="ECO:0000256" key="3">
    <source>
        <dbReference type="ARBA" id="ARBA00022722"/>
    </source>
</evidence>
<dbReference type="CDD" id="cd18753">
    <property type="entry name" value="PIN_VapC4-5_FitB-like"/>
    <property type="match status" value="1"/>
</dbReference>
<evidence type="ECO:0000256" key="4">
    <source>
        <dbReference type="ARBA" id="ARBA00022723"/>
    </source>
</evidence>
<evidence type="ECO:0000313" key="10">
    <source>
        <dbReference type="Proteomes" id="UP000618319"/>
    </source>
</evidence>
<evidence type="ECO:0000313" key="9">
    <source>
        <dbReference type="EMBL" id="MBE8722294.1"/>
    </source>
</evidence>
<keyword evidence="5" id="KW-0378">Hydrolase</keyword>
<organism evidence="9 10">
    <name type="scientific">Sphingobacterium pedocola</name>
    <dbReference type="NCBI Taxonomy" id="2082722"/>
    <lineage>
        <taxon>Bacteria</taxon>
        <taxon>Pseudomonadati</taxon>
        <taxon>Bacteroidota</taxon>
        <taxon>Sphingobacteriia</taxon>
        <taxon>Sphingobacteriales</taxon>
        <taxon>Sphingobacteriaceae</taxon>
        <taxon>Sphingobacterium</taxon>
    </lineage>
</organism>
<evidence type="ECO:0000256" key="6">
    <source>
        <dbReference type="ARBA" id="ARBA00022842"/>
    </source>
</evidence>
<dbReference type="Proteomes" id="UP000618319">
    <property type="component" value="Unassembled WGS sequence"/>
</dbReference>
<sequence length="130" mass="14505">MTGNNILLDTNIVIELFKGNPTIMTNLGNRQQVDIPYVVLGELLLGAYRSSHVEKHLSQVNAFLKKCNIIGADAETANAYAIIKTELLKKGKPIPENDIWIAAIATQHRLTLITRDAHFKEVVPLSTEKW</sequence>
<dbReference type="SUPFAM" id="SSF88723">
    <property type="entry name" value="PIN domain-like"/>
    <property type="match status" value="1"/>
</dbReference>
<keyword evidence="6" id="KW-0460">Magnesium</keyword>
<keyword evidence="2" id="KW-1277">Toxin-antitoxin system</keyword>
<dbReference type="Gene3D" id="3.40.50.1010">
    <property type="entry name" value="5'-nuclease"/>
    <property type="match status" value="1"/>
</dbReference>
<dbReference type="InterPro" id="IPR002716">
    <property type="entry name" value="PIN_dom"/>
</dbReference>
<protein>
    <submittedName>
        <fullName evidence="9">VapC toxin family PIN domain ribonuclease</fullName>
    </submittedName>
</protein>
<evidence type="ECO:0000256" key="5">
    <source>
        <dbReference type="ARBA" id="ARBA00022801"/>
    </source>
</evidence>
<reference evidence="9 10" key="1">
    <citation type="submission" date="2018-02" db="EMBL/GenBank/DDBJ databases">
        <title>Sphingobacterium KA21.</title>
        <authorList>
            <person name="Vasarhelyi B.M."/>
            <person name="Deshmukh S."/>
            <person name="Balint B."/>
            <person name="Kukolya J."/>
        </authorList>
    </citation>
    <scope>NUCLEOTIDE SEQUENCE [LARGE SCALE GENOMIC DNA]</scope>
    <source>
        <strain evidence="9 10">Ka21</strain>
    </source>
</reference>
<accession>A0ABR9TAD4</accession>
<keyword evidence="10" id="KW-1185">Reference proteome</keyword>
<comment type="similarity">
    <text evidence="7">Belongs to the PINc/VapC protein family.</text>
</comment>
<dbReference type="EMBL" id="PSKQ01000023">
    <property type="protein sequence ID" value="MBE8722294.1"/>
    <property type="molecule type" value="Genomic_DNA"/>
</dbReference>
<evidence type="ECO:0000256" key="1">
    <source>
        <dbReference type="ARBA" id="ARBA00001946"/>
    </source>
</evidence>
<name>A0ABR9TAD4_9SPHI</name>